<keyword evidence="1" id="KW-0805">Transcription regulation</keyword>
<dbReference type="EMBL" id="MJEH01000003">
    <property type="protein sequence ID" value="OEH94355.1"/>
    <property type="molecule type" value="Genomic_DNA"/>
</dbReference>
<dbReference type="GO" id="GO:0003700">
    <property type="term" value="F:DNA-binding transcription factor activity"/>
    <property type="evidence" value="ECO:0007669"/>
    <property type="project" value="TreeGrafter"/>
</dbReference>
<dbReference type="Gene3D" id="1.10.10.60">
    <property type="entry name" value="Homeodomain-like"/>
    <property type="match status" value="1"/>
</dbReference>
<dbReference type="PANTHER" id="PTHR30055:SF234">
    <property type="entry name" value="HTH-TYPE TRANSCRIPTIONAL REGULATOR BETI"/>
    <property type="match status" value="1"/>
</dbReference>
<feature type="domain" description="HTH tetR-type" evidence="5">
    <location>
        <begin position="12"/>
        <end position="72"/>
    </location>
</feature>
<evidence type="ECO:0000256" key="3">
    <source>
        <dbReference type="ARBA" id="ARBA00023163"/>
    </source>
</evidence>
<protein>
    <submittedName>
        <fullName evidence="6">Transcriptional regulator</fullName>
    </submittedName>
</protein>
<proteinExistence type="predicted"/>
<evidence type="ECO:0000256" key="1">
    <source>
        <dbReference type="ARBA" id="ARBA00023015"/>
    </source>
</evidence>
<dbReference type="InterPro" id="IPR050109">
    <property type="entry name" value="HTH-type_TetR-like_transc_reg"/>
</dbReference>
<dbReference type="InterPro" id="IPR009057">
    <property type="entry name" value="Homeodomain-like_sf"/>
</dbReference>
<dbReference type="PRINTS" id="PR00455">
    <property type="entry name" value="HTHTETR"/>
</dbReference>
<dbReference type="InterPro" id="IPR023772">
    <property type="entry name" value="DNA-bd_HTH_TetR-type_CS"/>
</dbReference>
<dbReference type="Gene3D" id="1.10.357.10">
    <property type="entry name" value="Tetracycline Repressor, domain 2"/>
    <property type="match status" value="1"/>
</dbReference>
<evidence type="ECO:0000313" key="7">
    <source>
        <dbReference type="Proteomes" id="UP000095209"/>
    </source>
</evidence>
<feature type="DNA-binding region" description="H-T-H motif" evidence="4">
    <location>
        <begin position="35"/>
        <end position="54"/>
    </location>
</feature>
<dbReference type="PANTHER" id="PTHR30055">
    <property type="entry name" value="HTH-TYPE TRANSCRIPTIONAL REGULATOR RUTR"/>
    <property type="match status" value="1"/>
</dbReference>
<dbReference type="GO" id="GO:0000976">
    <property type="term" value="F:transcription cis-regulatory region binding"/>
    <property type="evidence" value="ECO:0007669"/>
    <property type="project" value="TreeGrafter"/>
</dbReference>
<name>A0A1E5LJV3_9BACI</name>
<reference evidence="6 7" key="1">
    <citation type="submission" date="2016-08" db="EMBL/GenBank/DDBJ databases">
        <title>Genome of Bacillus solimangrovi GH2-4.</title>
        <authorList>
            <person name="Lim S."/>
            <person name="Kim B.-C."/>
        </authorList>
    </citation>
    <scope>NUCLEOTIDE SEQUENCE [LARGE SCALE GENOMIC DNA]</scope>
    <source>
        <strain evidence="6 7">GH2-4</strain>
    </source>
</reference>
<dbReference type="STRING" id="1305675.BFG57_08855"/>
<dbReference type="PROSITE" id="PS01081">
    <property type="entry name" value="HTH_TETR_1"/>
    <property type="match status" value="1"/>
</dbReference>
<dbReference type="InterPro" id="IPR036271">
    <property type="entry name" value="Tet_transcr_reg_TetR-rel_C_sf"/>
</dbReference>
<keyword evidence="3" id="KW-0804">Transcription</keyword>
<dbReference type="AlphaFoldDB" id="A0A1E5LJV3"/>
<dbReference type="PROSITE" id="PS50977">
    <property type="entry name" value="HTH_TETR_2"/>
    <property type="match status" value="1"/>
</dbReference>
<evidence type="ECO:0000313" key="6">
    <source>
        <dbReference type="EMBL" id="OEH94355.1"/>
    </source>
</evidence>
<keyword evidence="2 4" id="KW-0238">DNA-binding</keyword>
<organism evidence="6 7">
    <name type="scientific">Bacillus solimangrovi</name>
    <dbReference type="NCBI Taxonomy" id="1305675"/>
    <lineage>
        <taxon>Bacteria</taxon>
        <taxon>Bacillati</taxon>
        <taxon>Bacillota</taxon>
        <taxon>Bacilli</taxon>
        <taxon>Bacillales</taxon>
        <taxon>Bacillaceae</taxon>
        <taxon>Bacillus</taxon>
    </lineage>
</organism>
<evidence type="ECO:0000256" key="4">
    <source>
        <dbReference type="PROSITE-ProRule" id="PRU00335"/>
    </source>
</evidence>
<sequence>MPLSEQQILIMKQKREKILQEAIVLFSRLGYEGTTIKKVAAASGVSFGTVFTYFENKDQLFHAAIVEPLEEYRSELLDFNPNETDVFVELEKMVTNHIKIFSELSEYLSLIVHIIGQHHRFETTFKEIDQFYNEFREKLVELITSGQDAGILFEQEPIHVATAYFSLLMGIRLNTPDGADDQFWVNIIPIAIQLFGLKRS</sequence>
<evidence type="ECO:0000256" key="2">
    <source>
        <dbReference type="ARBA" id="ARBA00023125"/>
    </source>
</evidence>
<dbReference type="Proteomes" id="UP000095209">
    <property type="component" value="Unassembled WGS sequence"/>
</dbReference>
<gene>
    <name evidence="6" type="ORF">BFG57_08855</name>
</gene>
<comment type="caution">
    <text evidence="6">The sequence shown here is derived from an EMBL/GenBank/DDBJ whole genome shotgun (WGS) entry which is preliminary data.</text>
</comment>
<evidence type="ECO:0000259" key="5">
    <source>
        <dbReference type="PROSITE" id="PS50977"/>
    </source>
</evidence>
<dbReference type="Pfam" id="PF00440">
    <property type="entry name" value="TetR_N"/>
    <property type="match status" value="1"/>
</dbReference>
<accession>A0A1E5LJV3</accession>
<dbReference type="SUPFAM" id="SSF48498">
    <property type="entry name" value="Tetracyclin repressor-like, C-terminal domain"/>
    <property type="match status" value="1"/>
</dbReference>
<dbReference type="InterPro" id="IPR001647">
    <property type="entry name" value="HTH_TetR"/>
</dbReference>
<dbReference type="OrthoDB" id="9780939at2"/>
<dbReference type="RefSeq" id="WP_069715711.1">
    <property type="nucleotide sequence ID" value="NZ_MJEH01000003.1"/>
</dbReference>
<keyword evidence="7" id="KW-1185">Reference proteome</keyword>
<dbReference type="SUPFAM" id="SSF46689">
    <property type="entry name" value="Homeodomain-like"/>
    <property type="match status" value="1"/>
</dbReference>